<protein>
    <submittedName>
        <fullName evidence="2">MBL fold metallo-hydrolase</fullName>
    </submittedName>
</protein>
<evidence type="ECO:0000313" key="3">
    <source>
        <dbReference type="Proteomes" id="UP000318199"/>
    </source>
</evidence>
<dbReference type="AlphaFoldDB" id="A0A562ZI57"/>
<accession>A0A562ZI57</accession>
<reference evidence="2 3" key="1">
    <citation type="submission" date="2019-07" db="EMBL/GenBank/DDBJ databases">
        <title>Caenimonas sedimenti sp. nov., isolated from activated sludge.</title>
        <authorList>
            <person name="Xu J."/>
        </authorList>
    </citation>
    <scope>NUCLEOTIDE SEQUENCE [LARGE SCALE GENOMIC DNA]</scope>
    <source>
        <strain evidence="2 3">HX-9-20</strain>
    </source>
</reference>
<gene>
    <name evidence="2" type="ORF">FN976_24330</name>
</gene>
<keyword evidence="3" id="KW-1185">Reference proteome</keyword>
<evidence type="ECO:0000259" key="1">
    <source>
        <dbReference type="Pfam" id="PF00753"/>
    </source>
</evidence>
<dbReference type="InterPro" id="IPR001279">
    <property type="entry name" value="Metallo-B-lactamas"/>
</dbReference>
<proteinExistence type="predicted"/>
<dbReference type="OrthoDB" id="418728at2"/>
<dbReference type="PANTHER" id="PTHR30619:SF1">
    <property type="entry name" value="RECOMBINATION PROTEIN 2"/>
    <property type="match status" value="1"/>
</dbReference>
<dbReference type="SUPFAM" id="SSF56281">
    <property type="entry name" value="Metallo-hydrolase/oxidoreductase"/>
    <property type="match status" value="1"/>
</dbReference>
<sequence length="281" mass="31166">MRGACRPGEVFMKLEIFDVGHGACALLSAAGYHVMIDCASSVDLGFDPGGLLVSRGITTLDLLIVTNYDEDHVRGLPKLLQKVDVDRIRRNRKVTPDTIDELKGLEPGPGIAALIDMAKEYTVSVNHLEIPDVTIRTFSHAYPDFEDENNLSLVTVLELGAAVFVFPGDMECDGWEALLDAEPDLCGLLKRASVYVASHHGRVSGICERIFDEVGCSPHLVVISDKGYLYDTQETVPYYRTKAGGWTFRNTDRWVLTTRSDGMIEFEVGRNPNGRWYLVAR</sequence>
<name>A0A562ZI57_9BURK</name>
<dbReference type="GO" id="GO:0016787">
    <property type="term" value="F:hydrolase activity"/>
    <property type="evidence" value="ECO:0007669"/>
    <property type="project" value="UniProtKB-KW"/>
</dbReference>
<evidence type="ECO:0000313" key="2">
    <source>
        <dbReference type="EMBL" id="TWO68067.1"/>
    </source>
</evidence>
<dbReference type="Proteomes" id="UP000318199">
    <property type="component" value="Unassembled WGS sequence"/>
</dbReference>
<dbReference type="InterPro" id="IPR052159">
    <property type="entry name" value="Competence_DNA_uptake"/>
</dbReference>
<dbReference type="Pfam" id="PF00753">
    <property type="entry name" value="Lactamase_B"/>
    <property type="match status" value="1"/>
</dbReference>
<feature type="domain" description="Metallo-beta-lactamase" evidence="1">
    <location>
        <begin position="19"/>
        <end position="181"/>
    </location>
</feature>
<comment type="caution">
    <text evidence="2">The sequence shown here is derived from an EMBL/GenBank/DDBJ whole genome shotgun (WGS) entry which is preliminary data.</text>
</comment>
<organism evidence="2 3">
    <name type="scientific">Caenimonas sedimenti</name>
    <dbReference type="NCBI Taxonomy" id="2596921"/>
    <lineage>
        <taxon>Bacteria</taxon>
        <taxon>Pseudomonadati</taxon>
        <taxon>Pseudomonadota</taxon>
        <taxon>Betaproteobacteria</taxon>
        <taxon>Burkholderiales</taxon>
        <taxon>Comamonadaceae</taxon>
        <taxon>Caenimonas</taxon>
    </lineage>
</organism>
<dbReference type="EMBL" id="VOBQ01000021">
    <property type="protein sequence ID" value="TWO68067.1"/>
    <property type="molecule type" value="Genomic_DNA"/>
</dbReference>
<dbReference type="Gene3D" id="3.60.15.10">
    <property type="entry name" value="Ribonuclease Z/Hydroxyacylglutathione hydrolase-like"/>
    <property type="match status" value="1"/>
</dbReference>
<dbReference type="PANTHER" id="PTHR30619">
    <property type="entry name" value="DNA INTERNALIZATION/COMPETENCE PROTEIN COMEC/REC2"/>
    <property type="match status" value="1"/>
</dbReference>
<keyword evidence="2" id="KW-0378">Hydrolase</keyword>
<dbReference type="InterPro" id="IPR036866">
    <property type="entry name" value="RibonucZ/Hydroxyglut_hydro"/>
</dbReference>